<dbReference type="EMBL" id="JAADJZ010000036">
    <property type="protein sequence ID" value="KAF2865190.1"/>
    <property type="molecule type" value="Genomic_DNA"/>
</dbReference>
<comment type="similarity">
    <text evidence="1 3">Belongs to the short-chain dehydrogenases/reductases (SDR) family.</text>
</comment>
<evidence type="ECO:0000256" key="3">
    <source>
        <dbReference type="RuleBase" id="RU000363"/>
    </source>
</evidence>
<dbReference type="OrthoDB" id="2102561at2759"/>
<dbReference type="GO" id="GO:0019433">
    <property type="term" value="P:triglyceride catabolic process"/>
    <property type="evidence" value="ECO:0007669"/>
    <property type="project" value="TreeGrafter"/>
</dbReference>
<dbReference type="PANTHER" id="PTHR44169">
    <property type="entry name" value="NADPH-DEPENDENT 1-ACYLDIHYDROXYACETONE PHOSPHATE REDUCTASE"/>
    <property type="match status" value="1"/>
</dbReference>
<dbReference type="InterPro" id="IPR036291">
    <property type="entry name" value="NAD(P)-bd_dom_sf"/>
</dbReference>
<dbReference type="PANTHER" id="PTHR44169:SF6">
    <property type="entry name" value="NADPH-DEPENDENT 1-ACYLDIHYDROXYACETONE PHOSPHATE REDUCTASE"/>
    <property type="match status" value="1"/>
</dbReference>
<dbReference type="AlphaFoldDB" id="A0A7C8I4W3"/>
<evidence type="ECO:0000313" key="4">
    <source>
        <dbReference type="EMBL" id="KAF2865190.1"/>
    </source>
</evidence>
<dbReference type="GO" id="GO:0005811">
    <property type="term" value="C:lipid droplet"/>
    <property type="evidence" value="ECO:0007669"/>
    <property type="project" value="TreeGrafter"/>
</dbReference>
<dbReference type="GO" id="GO:0005783">
    <property type="term" value="C:endoplasmic reticulum"/>
    <property type="evidence" value="ECO:0007669"/>
    <property type="project" value="TreeGrafter"/>
</dbReference>
<organism evidence="4 5">
    <name type="scientific">Massariosphaeria phaeospora</name>
    <dbReference type="NCBI Taxonomy" id="100035"/>
    <lineage>
        <taxon>Eukaryota</taxon>
        <taxon>Fungi</taxon>
        <taxon>Dikarya</taxon>
        <taxon>Ascomycota</taxon>
        <taxon>Pezizomycotina</taxon>
        <taxon>Dothideomycetes</taxon>
        <taxon>Pleosporomycetidae</taxon>
        <taxon>Pleosporales</taxon>
        <taxon>Pleosporales incertae sedis</taxon>
        <taxon>Massariosphaeria</taxon>
    </lineage>
</organism>
<dbReference type="PRINTS" id="PR00080">
    <property type="entry name" value="SDRFAMILY"/>
</dbReference>
<dbReference type="PRINTS" id="PR00081">
    <property type="entry name" value="GDHRDH"/>
</dbReference>
<accession>A0A7C8I4W3</accession>
<dbReference type="GO" id="GO:0004806">
    <property type="term" value="F:triacylglycerol lipase activity"/>
    <property type="evidence" value="ECO:0007669"/>
    <property type="project" value="TreeGrafter"/>
</dbReference>
<sequence length="290" mass="31677">MAALKKSVLITGCSAGGIGAGLADVFREKGYHVFATLRNPSKLPSTLSKASNVTPLTLDVLSPDSIANAVSDVTRHTGGRLDILINNSGQNLIRPALDVSLDEGRKLFDLNFWAPLAMIQAFAPLLIEARGCVVNQSSAAAYVPMAFSSIYNSSKAALAMGSEIWRREFEPLGVRTITLITTSVKTPAFERIEKPHIHDSSYYFVIREYLERLADGRLQEGAPDARTYALKVLAEIERGATGEIWVGKDAGMNRFAVKWFPQMVFELILDGFLKASGELAKVGQVMKTRR</sequence>
<dbReference type="Pfam" id="PF00106">
    <property type="entry name" value="adh_short"/>
    <property type="match status" value="1"/>
</dbReference>
<reference evidence="4 5" key="1">
    <citation type="submission" date="2020-01" db="EMBL/GenBank/DDBJ databases">
        <authorList>
            <consortium name="DOE Joint Genome Institute"/>
            <person name="Haridas S."/>
            <person name="Albert R."/>
            <person name="Binder M."/>
            <person name="Bloem J."/>
            <person name="Labutti K."/>
            <person name="Salamov A."/>
            <person name="Andreopoulos B."/>
            <person name="Baker S.E."/>
            <person name="Barry K."/>
            <person name="Bills G."/>
            <person name="Bluhm B.H."/>
            <person name="Cannon C."/>
            <person name="Castanera R."/>
            <person name="Culley D.E."/>
            <person name="Daum C."/>
            <person name="Ezra D."/>
            <person name="Gonzalez J.B."/>
            <person name="Henrissat B."/>
            <person name="Kuo A."/>
            <person name="Liang C."/>
            <person name="Lipzen A."/>
            <person name="Lutzoni F."/>
            <person name="Magnuson J."/>
            <person name="Mondo S."/>
            <person name="Nolan M."/>
            <person name="Ohm R."/>
            <person name="Pangilinan J."/>
            <person name="Park H.-J.H."/>
            <person name="Ramirez L."/>
            <person name="Alfaro M."/>
            <person name="Sun H."/>
            <person name="Tritt A."/>
            <person name="Yoshinaga Y."/>
            <person name="Zwiers L.-H.L."/>
            <person name="Turgeon B.G."/>
            <person name="Goodwin S.B."/>
            <person name="Spatafora J.W."/>
            <person name="Crous P.W."/>
            <person name="Grigoriev I.V."/>
        </authorList>
    </citation>
    <scope>NUCLEOTIDE SEQUENCE [LARGE SCALE GENOMIC DNA]</scope>
    <source>
        <strain evidence="4 5">CBS 611.86</strain>
    </source>
</reference>
<comment type="caution">
    <text evidence="4">The sequence shown here is derived from an EMBL/GenBank/DDBJ whole genome shotgun (WGS) entry which is preliminary data.</text>
</comment>
<dbReference type="GO" id="GO:0006654">
    <property type="term" value="P:phosphatidic acid biosynthetic process"/>
    <property type="evidence" value="ECO:0007669"/>
    <property type="project" value="TreeGrafter"/>
</dbReference>
<dbReference type="GO" id="GO:0000140">
    <property type="term" value="F:acylglycerone-phosphate reductase (NADP+) activity"/>
    <property type="evidence" value="ECO:0007669"/>
    <property type="project" value="TreeGrafter"/>
</dbReference>
<evidence type="ECO:0000256" key="1">
    <source>
        <dbReference type="ARBA" id="ARBA00006484"/>
    </source>
</evidence>
<evidence type="ECO:0000256" key="2">
    <source>
        <dbReference type="ARBA" id="ARBA00023002"/>
    </source>
</evidence>
<gene>
    <name evidence="4" type="ORF">BDV95DRAFT_612976</name>
</gene>
<name>A0A7C8I4W3_9PLEO</name>
<evidence type="ECO:0000313" key="5">
    <source>
        <dbReference type="Proteomes" id="UP000481861"/>
    </source>
</evidence>
<dbReference type="SUPFAM" id="SSF51735">
    <property type="entry name" value="NAD(P)-binding Rossmann-fold domains"/>
    <property type="match status" value="1"/>
</dbReference>
<protein>
    <submittedName>
        <fullName evidence="4">Short-chain dehydrogenase/reductase</fullName>
    </submittedName>
</protein>
<dbReference type="Proteomes" id="UP000481861">
    <property type="component" value="Unassembled WGS sequence"/>
</dbReference>
<dbReference type="Gene3D" id="3.40.50.720">
    <property type="entry name" value="NAD(P)-binding Rossmann-like Domain"/>
    <property type="match status" value="1"/>
</dbReference>
<dbReference type="InterPro" id="IPR002347">
    <property type="entry name" value="SDR_fam"/>
</dbReference>
<keyword evidence="2" id="KW-0560">Oxidoreductase</keyword>
<keyword evidence="5" id="KW-1185">Reference proteome</keyword>
<proteinExistence type="inferred from homology"/>